<keyword evidence="9" id="KW-1185">Reference proteome</keyword>
<reference evidence="8 9" key="1">
    <citation type="submission" date="2024-04" db="EMBL/GenBank/DDBJ databases">
        <authorList>
            <person name="Fracassetti M."/>
        </authorList>
    </citation>
    <scope>NUCLEOTIDE SEQUENCE [LARGE SCALE GENOMIC DNA]</scope>
</reference>
<protein>
    <submittedName>
        <fullName evidence="8">Uncharacterized protein</fullName>
    </submittedName>
</protein>
<dbReference type="PANTHER" id="PTHR11746">
    <property type="entry name" value="O-METHYLTRANSFERASE"/>
    <property type="match status" value="1"/>
</dbReference>
<proteinExistence type="inferred from homology"/>
<evidence type="ECO:0000256" key="5">
    <source>
        <dbReference type="PIRSR" id="PIRSR005739-1"/>
    </source>
</evidence>
<organism evidence="8 9">
    <name type="scientific">Linum trigynum</name>
    <dbReference type="NCBI Taxonomy" id="586398"/>
    <lineage>
        <taxon>Eukaryota</taxon>
        <taxon>Viridiplantae</taxon>
        <taxon>Streptophyta</taxon>
        <taxon>Embryophyta</taxon>
        <taxon>Tracheophyta</taxon>
        <taxon>Spermatophyta</taxon>
        <taxon>Magnoliopsida</taxon>
        <taxon>eudicotyledons</taxon>
        <taxon>Gunneridae</taxon>
        <taxon>Pentapetalae</taxon>
        <taxon>rosids</taxon>
        <taxon>fabids</taxon>
        <taxon>Malpighiales</taxon>
        <taxon>Linaceae</taxon>
        <taxon>Linum</taxon>
    </lineage>
</organism>
<name>A0AAV2DH31_9ROSI</name>
<dbReference type="Gene3D" id="1.10.10.10">
    <property type="entry name" value="Winged helix-like DNA-binding domain superfamily/Winged helix DNA-binding domain"/>
    <property type="match status" value="1"/>
</dbReference>
<dbReference type="SUPFAM" id="SSF46785">
    <property type="entry name" value="Winged helix' DNA-binding domain"/>
    <property type="match status" value="1"/>
</dbReference>
<dbReference type="Pfam" id="PF08100">
    <property type="entry name" value="Dimerisation"/>
    <property type="match status" value="1"/>
</dbReference>
<keyword evidence="3" id="KW-0949">S-adenosyl-L-methionine</keyword>
<dbReference type="InterPro" id="IPR036388">
    <property type="entry name" value="WH-like_DNA-bd_sf"/>
</dbReference>
<dbReference type="GO" id="GO:0046983">
    <property type="term" value="F:protein dimerization activity"/>
    <property type="evidence" value="ECO:0007669"/>
    <property type="project" value="InterPro"/>
</dbReference>
<dbReference type="SUPFAM" id="SSF53335">
    <property type="entry name" value="S-adenosyl-L-methionine-dependent methyltransferases"/>
    <property type="match status" value="1"/>
</dbReference>
<sequence length="362" mass="39833">MRELKLEHELDEEEAAAGVEIWSYVFGFTRMAVVKCAVELGIADAIENHGPDSTLSLGQLSSALNCDEPSLSRIMRFLTHHRIFEEKLDPDGGTVVVGYSQTPLSRRLIRRRKGDSNSMADFLLLEGSRVMLEPWLFLSSRVRDGSAAPAFEQAHGGEDVWKFAEDNPGHGKLIDDAMACNARLAVPAIVHGCPGLLDGVETMVDVGGGNGTALRLFVESCPWIHGINFDLPHVVAVAPESKGVTHVGGDMFQSVPKADVAFLMQVLHDWNDEDCIKILKNCREAISEKKGRVIIAEAVVDQERDGKLEHVRLMLDMVMMAHTNSGKERTLKEWECVLHQAGFSRVTVTPIDAVQSVIQAFP</sequence>
<feature type="active site" description="Proton acceptor" evidence="5">
    <location>
        <position position="268"/>
    </location>
</feature>
<dbReference type="Pfam" id="PF00891">
    <property type="entry name" value="Methyltransf_2"/>
    <property type="match status" value="1"/>
</dbReference>
<dbReference type="InterPro" id="IPR001077">
    <property type="entry name" value="COMT_C"/>
</dbReference>
<evidence type="ECO:0000256" key="1">
    <source>
        <dbReference type="ARBA" id="ARBA00022603"/>
    </source>
</evidence>
<accession>A0AAV2DH31</accession>
<comment type="similarity">
    <text evidence="4">Belongs to the class I-like SAM-binding methyltransferase superfamily. Cation-independent O-methyltransferase family.</text>
</comment>
<dbReference type="GO" id="GO:0032259">
    <property type="term" value="P:methylation"/>
    <property type="evidence" value="ECO:0007669"/>
    <property type="project" value="UniProtKB-KW"/>
</dbReference>
<evidence type="ECO:0000259" key="6">
    <source>
        <dbReference type="Pfam" id="PF00891"/>
    </source>
</evidence>
<dbReference type="EMBL" id="OZ034815">
    <property type="protein sequence ID" value="CAL1372895.1"/>
    <property type="molecule type" value="Genomic_DNA"/>
</dbReference>
<dbReference type="PIRSF" id="PIRSF005739">
    <property type="entry name" value="O-mtase"/>
    <property type="match status" value="1"/>
</dbReference>
<feature type="domain" description="O-methyltransferase C-terminal" evidence="6">
    <location>
        <begin position="135"/>
        <end position="344"/>
    </location>
</feature>
<evidence type="ECO:0000313" key="9">
    <source>
        <dbReference type="Proteomes" id="UP001497516"/>
    </source>
</evidence>
<evidence type="ECO:0000313" key="8">
    <source>
        <dbReference type="EMBL" id="CAL1372895.1"/>
    </source>
</evidence>
<dbReference type="AlphaFoldDB" id="A0AAV2DH31"/>
<feature type="domain" description="O-methyltransferase dimerisation" evidence="7">
    <location>
        <begin position="22"/>
        <end position="110"/>
    </location>
</feature>
<evidence type="ECO:0000256" key="2">
    <source>
        <dbReference type="ARBA" id="ARBA00022679"/>
    </source>
</evidence>
<dbReference type="FunFam" id="3.40.50.150:FF:000294">
    <property type="entry name" value="O-methyltransferase family protein"/>
    <property type="match status" value="1"/>
</dbReference>
<dbReference type="InterPro" id="IPR029063">
    <property type="entry name" value="SAM-dependent_MTases_sf"/>
</dbReference>
<keyword evidence="1" id="KW-0489">Methyltransferase</keyword>
<evidence type="ECO:0000256" key="3">
    <source>
        <dbReference type="ARBA" id="ARBA00022691"/>
    </source>
</evidence>
<dbReference type="Proteomes" id="UP001497516">
    <property type="component" value="Chromosome 2"/>
</dbReference>
<dbReference type="Gene3D" id="3.40.50.150">
    <property type="entry name" value="Vaccinia Virus protein VP39"/>
    <property type="match status" value="1"/>
</dbReference>
<keyword evidence="2" id="KW-0808">Transferase</keyword>
<dbReference type="InterPro" id="IPR012967">
    <property type="entry name" value="COMT_dimerisation"/>
</dbReference>
<gene>
    <name evidence="8" type="ORF">LTRI10_LOCUS14860</name>
</gene>
<dbReference type="PROSITE" id="PS51683">
    <property type="entry name" value="SAM_OMT_II"/>
    <property type="match status" value="1"/>
</dbReference>
<evidence type="ECO:0000256" key="4">
    <source>
        <dbReference type="ARBA" id="ARBA00038277"/>
    </source>
</evidence>
<dbReference type="GO" id="GO:0008171">
    <property type="term" value="F:O-methyltransferase activity"/>
    <property type="evidence" value="ECO:0007669"/>
    <property type="project" value="InterPro"/>
</dbReference>
<dbReference type="InterPro" id="IPR036390">
    <property type="entry name" value="WH_DNA-bd_sf"/>
</dbReference>
<dbReference type="InterPro" id="IPR016461">
    <property type="entry name" value="COMT-like"/>
</dbReference>
<evidence type="ECO:0000259" key="7">
    <source>
        <dbReference type="Pfam" id="PF08100"/>
    </source>
</evidence>
<dbReference type="CDD" id="cd02440">
    <property type="entry name" value="AdoMet_MTases"/>
    <property type="match status" value="1"/>
</dbReference>